<dbReference type="InterPro" id="IPR001173">
    <property type="entry name" value="Glyco_trans_2-like"/>
</dbReference>
<feature type="domain" description="Glycosyltransferase 2-like" evidence="1">
    <location>
        <begin position="192"/>
        <end position="316"/>
    </location>
</feature>
<dbReference type="RefSeq" id="WP_344102079.1">
    <property type="nucleotide sequence ID" value="NZ_BAAANL010000003.1"/>
</dbReference>
<dbReference type="Pfam" id="PF00535">
    <property type="entry name" value="Glycos_transf_2"/>
    <property type="match status" value="1"/>
</dbReference>
<proteinExistence type="predicted"/>
<keyword evidence="3" id="KW-1185">Reference proteome</keyword>
<evidence type="ECO:0000313" key="3">
    <source>
        <dbReference type="Proteomes" id="UP001501094"/>
    </source>
</evidence>
<dbReference type="CDD" id="cd00761">
    <property type="entry name" value="Glyco_tranf_GTA_type"/>
    <property type="match status" value="1"/>
</dbReference>
<evidence type="ECO:0000259" key="1">
    <source>
        <dbReference type="Pfam" id="PF00535"/>
    </source>
</evidence>
<dbReference type="Gene3D" id="3.90.550.10">
    <property type="entry name" value="Spore Coat Polysaccharide Biosynthesis Protein SpsA, Chain A"/>
    <property type="match status" value="1"/>
</dbReference>
<organism evidence="2 3">
    <name type="scientific">Myceligenerans crystallogenes</name>
    <dbReference type="NCBI Taxonomy" id="316335"/>
    <lineage>
        <taxon>Bacteria</taxon>
        <taxon>Bacillati</taxon>
        <taxon>Actinomycetota</taxon>
        <taxon>Actinomycetes</taxon>
        <taxon>Micrococcales</taxon>
        <taxon>Promicromonosporaceae</taxon>
        <taxon>Myceligenerans</taxon>
    </lineage>
</organism>
<dbReference type="PANTHER" id="PTHR43685">
    <property type="entry name" value="GLYCOSYLTRANSFERASE"/>
    <property type="match status" value="1"/>
</dbReference>
<gene>
    <name evidence="2" type="ORF">GCM10009751_19590</name>
</gene>
<reference evidence="2 3" key="1">
    <citation type="journal article" date="2019" name="Int. J. Syst. Evol. Microbiol.">
        <title>The Global Catalogue of Microorganisms (GCM) 10K type strain sequencing project: providing services to taxonomists for standard genome sequencing and annotation.</title>
        <authorList>
            <consortium name="The Broad Institute Genomics Platform"/>
            <consortium name="The Broad Institute Genome Sequencing Center for Infectious Disease"/>
            <person name="Wu L."/>
            <person name="Ma J."/>
        </authorList>
    </citation>
    <scope>NUCLEOTIDE SEQUENCE [LARGE SCALE GENOMIC DNA]</scope>
    <source>
        <strain evidence="2 3">JCM 14326</strain>
    </source>
</reference>
<protein>
    <recommendedName>
        <fullName evidence="1">Glycosyltransferase 2-like domain-containing protein</fullName>
    </recommendedName>
</protein>
<dbReference type="InterPro" id="IPR029044">
    <property type="entry name" value="Nucleotide-diphossugar_trans"/>
</dbReference>
<evidence type="ECO:0000313" key="2">
    <source>
        <dbReference type="EMBL" id="GAA1861887.1"/>
    </source>
</evidence>
<dbReference type="InterPro" id="IPR050834">
    <property type="entry name" value="Glycosyltransf_2"/>
</dbReference>
<sequence>MSSARTDLPALADAILALRVPPAGVVGSALRSESDDHRELLARIRDRAENWARPSWAAAHAHSFSGLAMTDAERDAALTELLEVARRKPKALNGTQATLLAELLVESGRTGELAGLLGKLPLDARALLRIRADLANPWVDATSTEEAWTEQFTALLSGLTPITLAPADGADTPFDRLRGTAVPGSVHGELVSVVVSSFRPGPDLLTAVRSLADQTWAELEILVVDDASGPEYAAIYAQAEALDPRVRVLTQDPNAGTYAARNLSVDQARGAYVTFHDSDDWAHPERIERQVALLESSPDISAVRTGAFKLTEDLVLARRRNLNEMPGPPTLMFRRAQVWPLLGAFDTVRKAADTEFQLRIESAVPGELADVAEPLLFMRMGAGSLSRDDFRHGWRHSARLVYQSAARAWHREIRAGAASPFIDRDGPRTFPSPRKFLRAPEPAAPFDAVVLADWRHDGPRERDALTWIERLADAGHRIGLVNVEGVNLDGGGAQELLRPAQRLVARGAVEHLPWDEEITAAAAVAADPTALSFLPRTPPGLRTTRMVVLTDRLPETPGAALSTYDPAHVAAAAARFGATEVAWTRRGTIGLPAELRGTAATLPVAFTPAPAPALRKPSPVTAVVVVDDDAAGLDATTAAIRALLDDGRDVRLRVTPHQRRTLVPALAGAAAGPVLFAPKDIAFPTLLATATDVVLLGTTTPTACHRLAAEARAAGATVTAPAGTPAGALTSPDEESAALKTWFAEITATS</sequence>
<dbReference type="Proteomes" id="UP001501094">
    <property type="component" value="Unassembled WGS sequence"/>
</dbReference>
<accession>A0ABN2NDY5</accession>
<name>A0ABN2NDY5_9MICO</name>
<dbReference type="EMBL" id="BAAANL010000003">
    <property type="protein sequence ID" value="GAA1861887.1"/>
    <property type="molecule type" value="Genomic_DNA"/>
</dbReference>
<dbReference type="SUPFAM" id="SSF53448">
    <property type="entry name" value="Nucleotide-diphospho-sugar transferases"/>
    <property type="match status" value="1"/>
</dbReference>
<dbReference type="PANTHER" id="PTHR43685:SF2">
    <property type="entry name" value="GLYCOSYLTRANSFERASE 2-LIKE DOMAIN-CONTAINING PROTEIN"/>
    <property type="match status" value="1"/>
</dbReference>
<comment type="caution">
    <text evidence="2">The sequence shown here is derived from an EMBL/GenBank/DDBJ whole genome shotgun (WGS) entry which is preliminary data.</text>
</comment>